<dbReference type="STRING" id="485913.Krac_3761"/>
<feature type="transmembrane region" description="Helical" evidence="3">
    <location>
        <begin position="55"/>
        <end position="76"/>
    </location>
</feature>
<accession>D6U2Y1</accession>
<gene>
    <name evidence="4" type="ORF">Krac_3761</name>
</gene>
<name>D6U2Y1_KTERA</name>
<feature type="transmembrane region" description="Helical" evidence="3">
    <location>
        <begin position="147"/>
        <end position="165"/>
    </location>
</feature>
<keyword evidence="1 2" id="KW-0808">Transferase</keyword>
<evidence type="ECO:0000256" key="2">
    <source>
        <dbReference type="RuleBase" id="RU003750"/>
    </source>
</evidence>
<dbReference type="Pfam" id="PF01066">
    <property type="entry name" value="CDP-OH_P_transf"/>
    <property type="match status" value="1"/>
</dbReference>
<organism evidence="4 5">
    <name type="scientific">Ktedonobacter racemifer DSM 44963</name>
    <dbReference type="NCBI Taxonomy" id="485913"/>
    <lineage>
        <taxon>Bacteria</taxon>
        <taxon>Bacillati</taxon>
        <taxon>Chloroflexota</taxon>
        <taxon>Ktedonobacteria</taxon>
        <taxon>Ktedonobacterales</taxon>
        <taxon>Ktedonobacteraceae</taxon>
        <taxon>Ktedonobacter</taxon>
    </lineage>
</organism>
<keyword evidence="5" id="KW-1185">Reference proteome</keyword>
<dbReference type="InterPro" id="IPR048254">
    <property type="entry name" value="CDP_ALCOHOL_P_TRANSF_CS"/>
</dbReference>
<dbReference type="Gene3D" id="1.20.120.1760">
    <property type="match status" value="1"/>
</dbReference>
<evidence type="ECO:0000313" key="5">
    <source>
        <dbReference type="Proteomes" id="UP000004508"/>
    </source>
</evidence>
<proteinExistence type="inferred from homology"/>
<evidence type="ECO:0000256" key="3">
    <source>
        <dbReference type="SAM" id="Phobius"/>
    </source>
</evidence>
<dbReference type="OrthoDB" id="9796672at2"/>
<keyword evidence="3" id="KW-0472">Membrane</keyword>
<keyword evidence="3" id="KW-0812">Transmembrane</keyword>
<dbReference type="GO" id="GO:0016780">
    <property type="term" value="F:phosphotransferase activity, for other substituted phosphate groups"/>
    <property type="evidence" value="ECO:0007669"/>
    <property type="project" value="InterPro"/>
</dbReference>
<keyword evidence="3" id="KW-1133">Transmembrane helix</keyword>
<dbReference type="InParanoid" id="D6U2Y1"/>
<feature type="transmembrane region" description="Helical" evidence="3">
    <location>
        <begin position="265"/>
        <end position="288"/>
    </location>
</feature>
<dbReference type="Proteomes" id="UP000004508">
    <property type="component" value="Unassembled WGS sequence"/>
</dbReference>
<dbReference type="AlphaFoldDB" id="D6U2Y1"/>
<feature type="transmembrane region" description="Helical" evidence="3">
    <location>
        <begin position="210"/>
        <end position="229"/>
    </location>
</feature>
<dbReference type="InterPro" id="IPR043130">
    <property type="entry name" value="CDP-OH_PTrfase_TM_dom"/>
</dbReference>
<evidence type="ECO:0000256" key="1">
    <source>
        <dbReference type="ARBA" id="ARBA00022679"/>
    </source>
</evidence>
<feature type="transmembrane region" description="Helical" evidence="3">
    <location>
        <begin position="185"/>
        <end position="204"/>
    </location>
</feature>
<dbReference type="RefSeq" id="WP_007921332.1">
    <property type="nucleotide sequence ID" value="NZ_ADVG01000004.1"/>
</dbReference>
<dbReference type="InterPro" id="IPR000462">
    <property type="entry name" value="CDP-OH_P_trans"/>
</dbReference>
<evidence type="ECO:0000313" key="4">
    <source>
        <dbReference type="EMBL" id="EFH82886.1"/>
    </source>
</evidence>
<protein>
    <submittedName>
        <fullName evidence="4">CDP-alcohol phosphatidyltransferase</fullName>
    </submittedName>
</protein>
<dbReference type="EMBL" id="ADVG01000004">
    <property type="protein sequence ID" value="EFH82886.1"/>
    <property type="molecule type" value="Genomic_DNA"/>
</dbReference>
<sequence length="292" mass="32312">MQQNPEQTFVVDLLTTLRQSRFSLRGWFIFFQRSWLMSYQTANANPSLKQSWQRVTWLIALLALIMLIGNGLFAGLANTLHMLPGFLFCIAWQQYDLFWHLGLNRSVQNGKLLPNIGVANTLTWLRGLGASYLLGKLIGGLAIPSRLALAIFLCGIATDILDGHIARSTKTQSKLGQIADGETDFCLYLSLTVILIQNGALPLWVGTIMLLRFLLPLAAALVSYLVFAYPIRFGSTQWGKFAGLAQCLYFLVLLVPAPLTTFTHLLNVPLLSITICLLVAAPVAQFIANVRS</sequence>
<dbReference type="GO" id="GO:0008654">
    <property type="term" value="P:phospholipid biosynthetic process"/>
    <property type="evidence" value="ECO:0007669"/>
    <property type="project" value="InterPro"/>
</dbReference>
<reference evidence="4 5" key="1">
    <citation type="journal article" date="2011" name="Stand. Genomic Sci.">
        <title>Non-contiguous finished genome sequence and contextual data of the filamentous soil bacterium Ktedonobacter racemifer type strain (SOSP1-21).</title>
        <authorList>
            <person name="Chang Y.J."/>
            <person name="Land M."/>
            <person name="Hauser L."/>
            <person name="Chertkov O."/>
            <person name="Del Rio T.G."/>
            <person name="Nolan M."/>
            <person name="Copeland A."/>
            <person name="Tice H."/>
            <person name="Cheng J.F."/>
            <person name="Lucas S."/>
            <person name="Han C."/>
            <person name="Goodwin L."/>
            <person name="Pitluck S."/>
            <person name="Ivanova N."/>
            <person name="Ovchinikova G."/>
            <person name="Pati A."/>
            <person name="Chen A."/>
            <person name="Palaniappan K."/>
            <person name="Mavromatis K."/>
            <person name="Liolios K."/>
            <person name="Brettin T."/>
            <person name="Fiebig A."/>
            <person name="Rohde M."/>
            <person name="Abt B."/>
            <person name="Goker M."/>
            <person name="Detter J.C."/>
            <person name="Woyke T."/>
            <person name="Bristow J."/>
            <person name="Eisen J.A."/>
            <person name="Markowitz V."/>
            <person name="Hugenholtz P."/>
            <person name="Kyrpides N.C."/>
            <person name="Klenk H.P."/>
            <person name="Lapidus A."/>
        </authorList>
    </citation>
    <scope>NUCLEOTIDE SEQUENCE [LARGE SCALE GENOMIC DNA]</scope>
    <source>
        <strain evidence="5">DSM 44963</strain>
    </source>
</reference>
<dbReference type="GO" id="GO:0016020">
    <property type="term" value="C:membrane"/>
    <property type="evidence" value="ECO:0007669"/>
    <property type="project" value="InterPro"/>
</dbReference>
<feature type="transmembrane region" description="Helical" evidence="3">
    <location>
        <begin position="241"/>
        <end position="259"/>
    </location>
</feature>
<dbReference type="PROSITE" id="PS00379">
    <property type="entry name" value="CDP_ALCOHOL_P_TRANSF"/>
    <property type="match status" value="1"/>
</dbReference>
<comment type="caution">
    <text evidence="4">The sequence shown here is derived from an EMBL/GenBank/DDBJ whole genome shotgun (WGS) entry which is preliminary data.</text>
</comment>
<comment type="similarity">
    <text evidence="2">Belongs to the CDP-alcohol phosphatidyltransferase class-I family.</text>
</comment>